<dbReference type="PANTHER" id="PTHR42792">
    <property type="entry name" value="FLAGELLIN"/>
    <property type="match status" value="1"/>
</dbReference>
<dbReference type="Proteomes" id="UP001629953">
    <property type="component" value="Unassembled WGS sequence"/>
</dbReference>
<evidence type="ECO:0000256" key="2">
    <source>
        <dbReference type="ARBA" id="ARBA00004613"/>
    </source>
</evidence>
<keyword evidence="5" id="KW-0975">Bacterial flagellum</keyword>
<evidence type="ECO:0000313" key="8">
    <source>
        <dbReference type="EMBL" id="MFM2485067.1"/>
    </source>
</evidence>
<dbReference type="PANTHER" id="PTHR42792:SF1">
    <property type="entry name" value="FLAGELLAR HOOK-ASSOCIATED PROTEIN 3"/>
    <property type="match status" value="1"/>
</dbReference>
<evidence type="ECO:0000259" key="7">
    <source>
        <dbReference type="Pfam" id="PF00700"/>
    </source>
</evidence>
<evidence type="ECO:0000313" key="9">
    <source>
        <dbReference type="Proteomes" id="UP001629953"/>
    </source>
</evidence>
<comment type="subcellular location">
    <subcellularLocation>
        <location evidence="1">Bacterial flagellum</location>
    </subcellularLocation>
    <subcellularLocation>
        <location evidence="2">Secreted</location>
    </subcellularLocation>
</comment>
<dbReference type="InterPro" id="IPR001029">
    <property type="entry name" value="Flagellin_N"/>
</dbReference>
<dbReference type="InterPro" id="IPR046358">
    <property type="entry name" value="Flagellin_C"/>
</dbReference>
<gene>
    <name evidence="8" type="primary">flgL</name>
    <name evidence="8" type="ORF">ABUE30_08315</name>
</gene>
<name>A0ABW9G6I0_9GAMM</name>
<comment type="similarity">
    <text evidence="3">Belongs to the bacterial flagellin family.</text>
</comment>
<dbReference type="SUPFAM" id="SSF64518">
    <property type="entry name" value="Phase 1 flagellin"/>
    <property type="match status" value="1"/>
</dbReference>
<proteinExistence type="inferred from homology"/>
<keyword evidence="8" id="KW-0969">Cilium</keyword>
<evidence type="ECO:0000256" key="5">
    <source>
        <dbReference type="ARBA" id="ARBA00023143"/>
    </source>
</evidence>
<keyword evidence="8" id="KW-0282">Flagellum</keyword>
<feature type="domain" description="Flagellin N-terminal" evidence="6">
    <location>
        <begin position="4"/>
        <end position="134"/>
    </location>
</feature>
<dbReference type="EMBL" id="JBEQCT010000003">
    <property type="protein sequence ID" value="MFM2485067.1"/>
    <property type="molecule type" value="Genomic_DNA"/>
</dbReference>
<comment type="caution">
    <text evidence="8">The sequence shown here is derived from an EMBL/GenBank/DDBJ whole genome shotgun (WGS) entry which is preliminary data.</text>
</comment>
<feature type="domain" description="Flagellin C-terminal" evidence="7">
    <location>
        <begin position="315"/>
        <end position="395"/>
    </location>
</feature>
<evidence type="ECO:0000256" key="4">
    <source>
        <dbReference type="ARBA" id="ARBA00022525"/>
    </source>
</evidence>
<sequence>MNLYNTSLNGILQAQQQVEKSNHQLVTNKRLLESADGPADMSQKMAIDTDINQNSQYKKNGISLANSLSFQENILNSMHDSALRARVLGVQSGDGLNGMTERRSMANELTQIRNQMADLVNTRDANGNYVFAGFQSQIQPYVFDGQRYHYVGDNGKTSLKVGASVYIQSNTTGQEAFEDVPLRRHVKGNSSGIYVDVDEQKTFDTFYKNTYNDLNPQDNTYTVSTSAGTPNHYTILNNNGDQLASGNYEKGKPFLFQGLKIKLDSAPGTTESFSLKKPQKGNILNILGQFIDQLKDPNVIGNDYDQAQEDFLVGIDHSTEKLNLTMGSLGARENGLDSLENAQSAIDIINKKSRASLGEVDFSKAVTNLSKAELALNTSYSAYSKISKMTLFNYI</sequence>
<keyword evidence="9" id="KW-1185">Reference proteome</keyword>
<evidence type="ECO:0000256" key="1">
    <source>
        <dbReference type="ARBA" id="ARBA00004365"/>
    </source>
</evidence>
<dbReference type="Gene3D" id="1.20.1330.10">
    <property type="entry name" value="f41 fragment of flagellin, N-terminal domain"/>
    <property type="match status" value="1"/>
</dbReference>
<evidence type="ECO:0000256" key="3">
    <source>
        <dbReference type="ARBA" id="ARBA00005709"/>
    </source>
</evidence>
<keyword evidence="8" id="KW-0966">Cell projection</keyword>
<dbReference type="Pfam" id="PF00700">
    <property type="entry name" value="Flagellin_C"/>
    <property type="match status" value="1"/>
</dbReference>
<dbReference type="NCBIfam" id="TIGR02550">
    <property type="entry name" value="flagell_flgL"/>
    <property type="match status" value="1"/>
</dbReference>
<keyword evidence="4" id="KW-0964">Secreted</keyword>
<dbReference type="RefSeq" id="WP_408623568.1">
    <property type="nucleotide sequence ID" value="NZ_JBEQCT010000003.1"/>
</dbReference>
<dbReference type="Pfam" id="PF00669">
    <property type="entry name" value="Flagellin_N"/>
    <property type="match status" value="1"/>
</dbReference>
<evidence type="ECO:0000259" key="6">
    <source>
        <dbReference type="Pfam" id="PF00669"/>
    </source>
</evidence>
<accession>A0ABW9G6I0</accession>
<organism evidence="8 9">
    <name type="scientific">Celerinatantimonas yamalensis</name>
    <dbReference type="NCBI Taxonomy" id="559956"/>
    <lineage>
        <taxon>Bacteria</taxon>
        <taxon>Pseudomonadati</taxon>
        <taxon>Pseudomonadota</taxon>
        <taxon>Gammaproteobacteria</taxon>
        <taxon>Celerinatantimonadaceae</taxon>
        <taxon>Celerinatantimonas</taxon>
    </lineage>
</organism>
<protein>
    <submittedName>
        <fullName evidence="8">Flagellar hook-associated protein FlgL</fullName>
    </submittedName>
</protein>
<reference evidence="8 9" key="1">
    <citation type="journal article" date="2013" name="Int. J. Syst. Evol. Microbiol.">
        <title>Celerinatantimonas yamalensis sp. nov., a cold-adapted diazotrophic bacterium from a cold permafrost brine.</title>
        <authorList>
            <person name="Shcherbakova V."/>
            <person name="Chuvilskaya N."/>
            <person name="Rivkina E."/>
            <person name="Demidov N."/>
            <person name="Uchaeva V."/>
            <person name="Suetin S."/>
            <person name="Suzina N."/>
            <person name="Gilichinsky D."/>
        </authorList>
    </citation>
    <scope>NUCLEOTIDE SEQUENCE [LARGE SCALE GENOMIC DNA]</scope>
    <source>
        <strain evidence="8 9">C7</strain>
    </source>
</reference>
<dbReference type="InterPro" id="IPR013384">
    <property type="entry name" value="Flagell_FlgL"/>
</dbReference>
<dbReference type="InterPro" id="IPR001492">
    <property type="entry name" value="Flagellin"/>
</dbReference>